<feature type="signal peptide" evidence="1">
    <location>
        <begin position="1"/>
        <end position="18"/>
    </location>
</feature>
<dbReference type="Proteomes" id="UP000076722">
    <property type="component" value="Unassembled WGS sequence"/>
</dbReference>
<gene>
    <name evidence="2" type="ORF">SISNIDRAFT_465862</name>
</gene>
<keyword evidence="3" id="KW-1185">Reference proteome</keyword>
<dbReference type="AlphaFoldDB" id="A0A164UZR0"/>
<name>A0A164UZR0_9AGAM</name>
<evidence type="ECO:0000313" key="2">
    <source>
        <dbReference type="EMBL" id="KZS93681.1"/>
    </source>
</evidence>
<sequence length="471" mass="52026">MVLGTMYVVLALRRLSLTQVTSSDRGFRAFVLLEPRCRFIWSTMHLQWPPGAVDLYLRRSQGRPLSVSLIVPKTNASKSKKDRWATFLSTNMCMIRALDISICNRQCSAALSRSLDTPAPILRSFTLNLGHSIDSVQGLFSGFAPGLDSVRINARRSFDLQCFPSIRVLVMRVNPYVHASLLPTLAALSNLEELTLISTIHSKDNASNLYSDRAYCFPETFPETWISLVACRSLTLKHFETPFIEGFLSTVNIQSVKELIIHENMVCGGPKDSFAWLSPTFASPFPYVPLHPIRPTLLRLEIDPNRVYLVADGTPSYTYSLDLRPLCCTGEGFEIEIANILVNLATQLSVQPCELTIVIDAGQSIRVANHALSRLYDAISSAEFWQYVLAAYGAVETICLAGNVTAIVSVLSRVDASFVLPSLSEIRVPENSVNHAVDPACLADLLKTWPTHSESLLGNVAAFCAQVEIKA</sequence>
<feature type="chain" id="PRO_5007853781" description="F-box domain-containing protein" evidence="1">
    <location>
        <begin position="19"/>
        <end position="471"/>
    </location>
</feature>
<keyword evidence="1" id="KW-0732">Signal</keyword>
<evidence type="ECO:0000313" key="3">
    <source>
        <dbReference type="Proteomes" id="UP000076722"/>
    </source>
</evidence>
<evidence type="ECO:0000256" key="1">
    <source>
        <dbReference type="SAM" id="SignalP"/>
    </source>
</evidence>
<reference evidence="2 3" key="1">
    <citation type="journal article" date="2016" name="Mol. Biol. Evol.">
        <title>Comparative Genomics of Early-Diverging Mushroom-Forming Fungi Provides Insights into the Origins of Lignocellulose Decay Capabilities.</title>
        <authorList>
            <person name="Nagy L.G."/>
            <person name="Riley R."/>
            <person name="Tritt A."/>
            <person name="Adam C."/>
            <person name="Daum C."/>
            <person name="Floudas D."/>
            <person name="Sun H."/>
            <person name="Yadav J.S."/>
            <person name="Pangilinan J."/>
            <person name="Larsson K.H."/>
            <person name="Matsuura K."/>
            <person name="Barry K."/>
            <person name="Labutti K."/>
            <person name="Kuo R."/>
            <person name="Ohm R.A."/>
            <person name="Bhattacharya S.S."/>
            <person name="Shirouzu T."/>
            <person name="Yoshinaga Y."/>
            <person name="Martin F.M."/>
            <person name="Grigoriev I.V."/>
            <person name="Hibbett D.S."/>
        </authorList>
    </citation>
    <scope>NUCLEOTIDE SEQUENCE [LARGE SCALE GENOMIC DNA]</scope>
    <source>
        <strain evidence="2 3">HHB9708</strain>
    </source>
</reference>
<organism evidence="2 3">
    <name type="scientific">Sistotremastrum niveocremeum HHB9708</name>
    <dbReference type="NCBI Taxonomy" id="1314777"/>
    <lineage>
        <taxon>Eukaryota</taxon>
        <taxon>Fungi</taxon>
        <taxon>Dikarya</taxon>
        <taxon>Basidiomycota</taxon>
        <taxon>Agaricomycotina</taxon>
        <taxon>Agaricomycetes</taxon>
        <taxon>Sistotremastrales</taxon>
        <taxon>Sistotremastraceae</taxon>
        <taxon>Sertulicium</taxon>
        <taxon>Sertulicium niveocremeum</taxon>
    </lineage>
</organism>
<protein>
    <recommendedName>
        <fullName evidence="4">F-box domain-containing protein</fullName>
    </recommendedName>
</protein>
<dbReference type="EMBL" id="KV419406">
    <property type="protein sequence ID" value="KZS93681.1"/>
    <property type="molecule type" value="Genomic_DNA"/>
</dbReference>
<accession>A0A164UZR0</accession>
<proteinExistence type="predicted"/>
<evidence type="ECO:0008006" key="4">
    <source>
        <dbReference type="Google" id="ProtNLM"/>
    </source>
</evidence>